<keyword evidence="2" id="KW-1185">Reference proteome</keyword>
<dbReference type="Pfam" id="PF20126">
    <property type="entry name" value="TumE"/>
    <property type="match status" value="1"/>
</dbReference>
<dbReference type="EMBL" id="CP040089">
    <property type="protein sequence ID" value="QGA80930.1"/>
    <property type="molecule type" value="Genomic_DNA"/>
</dbReference>
<dbReference type="Proteomes" id="UP000377803">
    <property type="component" value="Chromosome"/>
</dbReference>
<proteinExistence type="predicted"/>
<sequence length="128" mass="14841">MAEPQGEDRDSRTVLERYIELERSVEEEFPDLVESTSIERSPGDTPRNLRIFLSEGFIDVFVSEDIYSFHWQDGEDIVRFDNSPHHEDLDTFPDHLHVGDEVKETPLDSGNVSDKILDALNYIENNFL</sequence>
<dbReference type="AlphaFoldDB" id="A0A5Q0UIH1"/>
<dbReference type="InterPro" id="IPR045397">
    <property type="entry name" value="TumE-like"/>
</dbReference>
<dbReference type="RefSeq" id="WP_153550675.1">
    <property type="nucleotide sequence ID" value="NZ_CP040089.1"/>
</dbReference>
<dbReference type="KEGG" id="ncon:LC1Nh_1058"/>
<gene>
    <name evidence="1" type="ORF">LC1Nh_1058</name>
</gene>
<organism evidence="1 2">
    <name type="scientific">Candidatus Nanohalobium constans</name>
    <dbReference type="NCBI Taxonomy" id="2565781"/>
    <lineage>
        <taxon>Archaea</taxon>
        <taxon>Candidatus Nanohalarchaeota</taxon>
        <taxon>Candidatus Nanohalobia</taxon>
        <taxon>Candidatus Nanohalobiales</taxon>
        <taxon>Candidatus Nanohalobiaceae</taxon>
        <taxon>Candidatus Nanohalobium</taxon>
    </lineage>
</organism>
<evidence type="ECO:0000313" key="2">
    <source>
        <dbReference type="Proteomes" id="UP000377803"/>
    </source>
</evidence>
<name>A0A5Q0UIH1_9ARCH</name>
<dbReference type="OrthoDB" id="371673at2157"/>
<accession>A0A5Q0UIH1</accession>
<evidence type="ECO:0000313" key="1">
    <source>
        <dbReference type="EMBL" id="QGA80930.1"/>
    </source>
</evidence>
<reference evidence="2" key="1">
    <citation type="submission" date="2019-05" db="EMBL/GenBank/DDBJ databases">
        <title>Candidatus Nanohalobium constans, a novel model system to study the DPANN nano-sized archaea: genomic and physiological characterization of a nanoarchaeon co-cultured with its chitinotrophic host.</title>
        <authorList>
            <person name="La Cono V."/>
            <person name="Arcadi E."/>
            <person name="Crisafi F."/>
            <person name="Denaro R."/>
            <person name="La Spada G."/>
            <person name="Messina E."/>
            <person name="Smedile F."/>
            <person name="Toshchakov S.V."/>
            <person name="Shevchenko M.A."/>
            <person name="Golyshin P.N."/>
            <person name="Golyshina O.V."/>
            <person name="Ferrer M."/>
            <person name="Rohde M."/>
            <person name="Mushegian A."/>
            <person name="Sorokin D.Y."/>
            <person name="Giuliano L."/>
            <person name="Yakimov M.M."/>
        </authorList>
    </citation>
    <scope>NUCLEOTIDE SEQUENCE [LARGE SCALE GENOMIC DNA]</scope>
    <source>
        <strain evidence="2">LC1Nh</strain>
    </source>
</reference>
<protein>
    <submittedName>
        <fullName evidence="1">Uncharacterized protein</fullName>
    </submittedName>
</protein>
<dbReference type="GeneID" id="42365453"/>